<feature type="region of interest" description="Disordered" evidence="13">
    <location>
        <begin position="300"/>
        <end position="346"/>
    </location>
</feature>
<evidence type="ECO:0000256" key="9">
    <source>
        <dbReference type="ARBA" id="ARBA00023125"/>
    </source>
</evidence>
<feature type="compositionally biased region" description="Basic residues" evidence="13">
    <location>
        <begin position="11"/>
        <end position="25"/>
    </location>
</feature>
<dbReference type="Proteomes" id="UP000772434">
    <property type="component" value="Unassembled WGS sequence"/>
</dbReference>
<dbReference type="PANTHER" id="PTHR12930:SF0">
    <property type="entry name" value="RING FINGER PROTEIN 113B"/>
    <property type="match status" value="1"/>
</dbReference>
<dbReference type="OrthoDB" id="25761at2759"/>
<dbReference type="EMBL" id="JADNRY010000002">
    <property type="protein sequence ID" value="KAF9078053.1"/>
    <property type="molecule type" value="Genomic_DNA"/>
</dbReference>
<dbReference type="InterPro" id="IPR001841">
    <property type="entry name" value="Znf_RING"/>
</dbReference>
<dbReference type="InterPro" id="IPR000571">
    <property type="entry name" value="Znf_CCCH"/>
</dbReference>
<feature type="compositionally biased region" description="Acidic residues" evidence="13">
    <location>
        <begin position="337"/>
        <end position="346"/>
    </location>
</feature>
<evidence type="ECO:0000256" key="6">
    <source>
        <dbReference type="ARBA" id="ARBA00022728"/>
    </source>
</evidence>
<evidence type="ECO:0000256" key="11">
    <source>
        <dbReference type="PROSITE-ProRule" id="PRU00723"/>
    </source>
</evidence>
<dbReference type="PROSITE" id="PS00518">
    <property type="entry name" value="ZF_RING_1"/>
    <property type="match status" value="1"/>
</dbReference>
<keyword evidence="10 12" id="KW-0508">mRNA splicing</keyword>
<evidence type="ECO:0000256" key="12">
    <source>
        <dbReference type="RuleBase" id="RU367110"/>
    </source>
</evidence>
<dbReference type="FunFam" id="3.30.40.10:FF:000045">
    <property type="entry name" value="RING finger protein 113A"/>
    <property type="match status" value="1"/>
</dbReference>
<dbReference type="Pfam" id="PF13920">
    <property type="entry name" value="zf-C3HC4_3"/>
    <property type="match status" value="1"/>
</dbReference>
<organism evidence="16 17">
    <name type="scientific">Rhodocollybia butyracea</name>
    <dbReference type="NCBI Taxonomy" id="206335"/>
    <lineage>
        <taxon>Eukaryota</taxon>
        <taxon>Fungi</taxon>
        <taxon>Dikarya</taxon>
        <taxon>Basidiomycota</taxon>
        <taxon>Agaricomycotina</taxon>
        <taxon>Agaricomycetes</taxon>
        <taxon>Agaricomycetidae</taxon>
        <taxon>Agaricales</taxon>
        <taxon>Marasmiineae</taxon>
        <taxon>Omphalotaceae</taxon>
        <taxon>Rhodocollybia</taxon>
    </lineage>
</organism>
<feature type="domain" description="C3H1-type" evidence="15">
    <location>
        <begin position="179"/>
        <end position="207"/>
    </location>
</feature>
<dbReference type="AlphaFoldDB" id="A0A9P5Q9L3"/>
<dbReference type="SMART" id="SM00356">
    <property type="entry name" value="ZnF_C3H1"/>
    <property type="match status" value="1"/>
</dbReference>
<evidence type="ECO:0000256" key="2">
    <source>
        <dbReference type="ARBA" id="ARBA00009161"/>
    </source>
</evidence>
<keyword evidence="17" id="KW-1185">Reference proteome</keyword>
<dbReference type="InterPro" id="IPR017907">
    <property type="entry name" value="Znf_RING_CS"/>
</dbReference>
<evidence type="ECO:0000256" key="5">
    <source>
        <dbReference type="ARBA" id="ARBA00022723"/>
    </source>
</evidence>
<dbReference type="PANTHER" id="PTHR12930">
    <property type="entry name" value="ZINC FINGER PROTEIN 183"/>
    <property type="match status" value="1"/>
</dbReference>
<dbReference type="PROSITE" id="PS50089">
    <property type="entry name" value="ZF_RING_2"/>
    <property type="match status" value="1"/>
</dbReference>
<keyword evidence="5 11" id="KW-0479">Metal-binding</keyword>
<dbReference type="GO" id="GO:0003677">
    <property type="term" value="F:DNA binding"/>
    <property type="evidence" value="ECO:0007669"/>
    <property type="project" value="UniProtKB-UniRule"/>
</dbReference>
<feature type="zinc finger region" description="C3H1-type" evidence="11">
    <location>
        <begin position="179"/>
        <end position="207"/>
    </location>
</feature>
<dbReference type="GO" id="GO:0034247">
    <property type="term" value="P:snoRNA splicing"/>
    <property type="evidence" value="ECO:0007669"/>
    <property type="project" value="TreeGrafter"/>
</dbReference>
<evidence type="ECO:0000256" key="4">
    <source>
        <dbReference type="ARBA" id="ARBA00020647"/>
    </source>
</evidence>
<feature type="compositionally biased region" description="Low complexity" evidence="13">
    <location>
        <begin position="26"/>
        <end position="49"/>
    </location>
</feature>
<evidence type="ECO:0000256" key="10">
    <source>
        <dbReference type="ARBA" id="ARBA00023187"/>
    </source>
</evidence>
<name>A0A9P5Q9L3_9AGAR</name>
<keyword evidence="7 11" id="KW-0863">Zinc-finger</keyword>
<evidence type="ECO:0000313" key="16">
    <source>
        <dbReference type="EMBL" id="KAF9078053.1"/>
    </source>
</evidence>
<dbReference type="Pfam" id="PF00642">
    <property type="entry name" value="zf-CCCH"/>
    <property type="match status" value="1"/>
</dbReference>
<comment type="caution">
    <text evidence="16">The sequence shown here is derived from an EMBL/GenBank/DDBJ whole genome shotgun (WGS) entry which is preliminary data.</text>
</comment>
<dbReference type="GO" id="GO:0005684">
    <property type="term" value="C:U2-type spliceosomal complex"/>
    <property type="evidence" value="ECO:0007669"/>
    <property type="project" value="TreeGrafter"/>
</dbReference>
<evidence type="ECO:0000256" key="7">
    <source>
        <dbReference type="ARBA" id="ARBA00022771"/>
    </source>
</evidence>
<feature type="domain" description="RING-type" evidence="14">
    <location>
        <begin position="244"/>
        <end position="281"/>
    </location>
</feature>
<evidence type="ECO:0000256" key="1">
    <source>
        <dbReference type="ARBA" id="ARBA00003777"/>
    </source>
</evidence>
<evidence type="ECO:0000259" key="15">
    <source>
        <dbReference type="PROSITE" id="PS50103"/>
    </source>
</evidence>
<dbReference type="GO" id="GO:0008270">
    <property type="term" value="F:zinc ion binding"/>
    <property type="evidence" value="ECO:0007669"/>
    <property type="project" value="UniProtKB-KW"/>
</dbReference>
<reference evidence="16" key="1">
    <citation type="submission" date="2020-11" db="EMBL/GenBank/DDBJ databases">
        <authorList>
            <consortium name="DOE Joint Genome Institute"/>
            <person name="Ahrendt S."/>
            <person name="Riley R."/>
            <person name="Andreopoulos W."/>
            <person name="Labutti K."/>
            <person name="Pangilinan J."/>
            <person name="Ruiz-Duenas F.J."/>
            <person name="Barrasa J.M."/>
            <person name="Sanchez-Garcia M."/>
            <person name="Camarero S."/>
            <person name="Miyauchi S."/>
            <person name="Serrano A."/>
            <person name="Linde D."/>
            <person name="Babiker R."/>
            <person name="Drula E."/>
            <person name="Ayuso-Fernandez I."/>
            <person name="Pacheco R."/>
            <person name="Padilla G."/>
            <person name="Ferreira P."/>
            <person name="Barriuso J."/>
            <person name="Kellner H."/>
            <person name="Castanera R."/>
            <person name="Alfaro M."/>
            <person name="Ramirez L."/>
            <person name="Pisabarro A.G."/>
            <person name="Kuo A."/>
            <person name="Tritt A."/>
            <person name="Lipzen A."/>
            <person name="He G."/>
            <person name="Yan M."/>
            <person name="Ng V."/>
            <person name="Cullen D."/>
            <person name="Martin F."/>
            <person name="Rosso M.-N."/>
            <person name="Henrissat B."/>
            <person name="Hibbett D."/>
            <person name="Martinez A.T."/>
            <person name="Grigoriev I.V."/>
        </authorList>
    </citation>
    <scope>NUCLEOTIDE SEQUENCE</scope>
    <source>
        <strain evidence="16">AH 40177</strain>
    </source>
</reference>
<evidence type="ECO:0000256" key="8">
    <source>
        <dbReference type="ARBA" id="ARBA00022833"/>
    </source>
</evidence>
<evidence type="ECO:0000313" key="17">
    <source>
        <dbReference type="Proteomes" id="UP000772434"/>
    </source>
</evidence>
<evidence type="ECO:0000256" key="13">
    <source>
        <dbReference type="SAM" id="MobiDB-lite"/>
    </source>
</evidence>
<dbReference type="GO" id="GO:0006397">
    <property type="term" value="P:mRNA processing"/>
    <property type="evidence" value="ECO:0007669"/>
    <property type="project" value="UniProtKB-KW"/>
</dbReference>
<keyword evidence="12" id="KW-0539">Nucleus</keyword>
<dbReference type="Gene3D" id="3.30.40.10">
    <property type="entry name" value="Zinc/RING finger domain, C3HC4 (zinc finger)"/>
    <property type="match status" value="1"/>
</dbReference>
<dbReference type="CDD" id="cd16539">
    <property type="entry name" value="RING-HC_RNF113A_B"/>
    <property type="match status" value="1"/>
</dbReference>
<evidence type="ECO:0000256" key="3">
    <source>
        <dbReference type="ARBA" id="ARBA00011524"/>
    </source>
</evidence>
<dbReference type="InterPro" id="IPR039971">
    <property type="entry name" value="CWC24-like"/>
</dbReference>
<dbReference type="SUPFAM" id="SSF57850">
    <property type="entry name" value="RING/U-box"/>
    <property type="match status" value="1"/>
</dbReference>
<sequence length="346" mass="37778">MSTSQVNVPFFKKKGSRPTTSRKRSASPGTSSSSIAQSVPSASSKSQVVLPGKKGGTSSLLSAGTKRKISEREYDYNNTDIVDTPTKDDGPDVKWSSAGSHLHTARDILAGDEAEEILAKRRKAEAVDDDIDDGPDDGLYKGQKGYKSHLQKNKEVPKAMRVGPQRNTSSTIRTVTIVDYQPDVCKDYKETGYCGFGDTCKFLHDRGTYLAGWQLDKLAETPRKQVGDNSDSDSDSDEDIPFACLICRNPYTDPVVTKCGHYFCSACAIKRFAKTPKCLACGAPTGGMFNRADKVIAKMNKKKEEEEEEERDASEASNVNVEIEGLAVESKGREPETGSDSEEEED</sequence>
<dbReference type="SUPFAM" id="SSF90229">
    <property type="entry name" value="CCCH zinc finger"/>
    <property type="match status" value="1"/>
</dbReference>
<keyword evidence="6 12" id="KW-0747">Spliceosome</keyword>
<keyword evidence="12" id="KW-0507">mRNA processing</keyword>
<evidence type="ECO:0000259" key="14">
    <source>
        <dbReference type="PROSITE" id="PS50089"/>
    </source>
</evidence>
<proteinExistence type="inferred from homology"/>
<comment type="function">
    <text evidence="1 12">Involved in pre-mRNA splicing.</text>
</comment>
<comment type="subunit">
    <text evidence="3 12">Associated with the spliceosome.</text>
</comment>
<dbReference type="InterPro" id="IPR036855">
    <property type="entry name" value="Znf_CCCH_sf"/>
</dbReference>
<dbReference type="SMART" id="SM00184">
    <property type="entry name" value="RING"/>
    <property type="match status" value="1"/>
</dbReference>
<keyword evidence="9 12" id="KW-0238">DNA-binding</keyword>
<comment type="subcellular location">
    <subcellularLocation>
        <location evidence="12">Nucleus</location>
    </subcellularLocation>
</comment>
<feature type="region of interest" description="Disordered" evidence="13">
    <location>
        <begin position="1"/>
        <end position="70"/>
    </location>
</feature>
<dbReference type="InterPro" id="IPR013083">
    <property type="entry name" value="Znf_RING/FYVE/PHD"/>
</dbReference>
<keyword evidence="8 11" id="KW-0862">Zinc</keyword>
<gene>
    <name evidence="16" type="ORF">BDP27DRAFT_1207868</name>
</gene>
<accession>A0A9P5Q9L3</accession>
<dbReference type="PROSITE" id="PS50103">
    <property type="entry name" value="ZF_C3H1"/>
    <property type="match status" value="1"/>
</dbReference>
<protein>
    <recommendedName>
        <fullName evidence="4 12">Pre-mRNA-splicing factor CWC24</fullName>
    </recommendedName>
</protein>
<comment type="similarity">
    <text evidence="2 12">Belongs to the CWC24 family.</text>
</comment>